<keyword evidence="8 16" id="KW-0732">Signal</keyword>
<keyword evidence="7 15" id="KW-0812">Transmembrane</keyword>
<feature type="region of interest" description="Disordered" evidence="14">
    <location>
        <begin position="445"/>
        <end position="493"/>
    </location>
</feature>
<evidence type="ECO:0000256" key="4">
    <source>
        <dbReference type="ARBA" id="ARBA00010031"/>
    </source>
</evidence>
<sequence length="493" mass="54642">MATSRLLLLIACILGLTTSVIRADISYAAIPPCAISCIVQEIGAGHSECAITNQTCMCHDTVLATYVQTCVMANCTVKEMLGKRCNDSSFVEAGAHVSLAVAQNQSLAACDVPIRQHDTIMAWFRALLFGLPTFFIVARVVNKYMKLSPWGWDDTTIVIAYLILAAFLPAGYLAEARGAGRDIWTVPFQTITDFLILFFVFQALYITCLAFIKASILFLYLRIFPDETFRKVLWCTQIFGLLLWLAFLISSFFFCTPLHYFWDGWTGEIKGRCINLNAVAICHGALNVVMDLWMIILPATQVYNLRMPLQRKLGVMLMFSIGVFLLAVSAYRINALIVFSTSFNVTADSFESSLWSHIELCVGVFVACLPSTRQVWRILFPKLLEVTHVSKSSRSAKSAKTKGSNIESQASKTISSLPDRAQILSYEEASIAHLIGDFNHIDLNDLPSEPDTPATPATPITPKTPVTPRTPPKTPKNLVEIEEEPHSGSSRDE</sequence>
<feature type="region of interest" description="Disordered" evidence="14">
    <location>
        <begin position="394"/>
        <end position="413"/>
    </location>
</feature>
<feature type="compositionally biased region" description="Low complexity" evidence="14">
    <location>
        <begin position="451"/>
        <end position="467"/>
    </location>
</feature>
<dbReference type="GO" id="GO:0005576">
    <property type="term" value="C:extracellular region"/>
    <property type="evidence" value="ECO:0007669"/>
    <property type="project" value="UniProtKB-SubCell"/>
</dbReference>
<feature type="compositionally biased region" description="Low complexity" evidence="14">
    <location>
        <begin position="394"/>
        <end position="404"/>
    </location>
</feature>
<dbReference type="EMBL" id="WIGM01000229">
    <property type="protein sequence ID" value="KAF6832794.1"/>
    <property type="molecule type" value="Genomic_DNA"/>
</dbReference>
<organism evidence="19 20">
    <name type="scientific">Colletotrichum musicola</name>
    <dbReference type="NCBI Taxonomy" id="2175873"/>
    <lineage>
        <taxon>Eukaryota</taxon>
        <taxon>Fungi</taxon>
        <taxon>Dikarya</taxon>
        <taxon>Ascomycota</taxon>
        <taxon>Pezizomycotina</taxon>
        <taxon>Sordariomycetes</taxon>
        <taxon>Hypocreomycetidae</taxon>
        <taxon>Glomerellales</taxon>
        <taxon>Glomerellaceae</taxon>
        <taxon>Colletotrichum</taxon>
        <taxon>Colletotrichum orchidearum species complex</taxon>
    </lineage>
</organism>
<feature type="domain" description="Rhodopsin" evidence="18">
    <location>
        <begin position="138"/>
        <end position="376"/>
    </location>
</feature>
<evidence type="ECO:0000256" key="3">
    <source>
        <dbReference type="ARBA" id="ARBA00004613"/>
    </source>
</evidence>
<evidence type="ECO:0000256" key="15">
    <source>
        <dbReference type="SAM" id="Phobius"/>
    </source>
</evidence>
<evidence type="ECO:0000259" key="17">
    <source>
        <dbReference type="Pfam" id="PF05730"/>
    </source>
</evidence>
<evidence type="ECO:0000256" key="9">
    <source>
        <dbReference type="ARBA" id="ARBA00022989"/>
    </source>
</evidence>
<keyword evidence="9 15" id="KW-1133">Transmembrane helix</keyword>
<comment type="similarity">
    <text evidence="4">Belongs to the RBT5 family.</text>
</comment>
<dbReference type="AlphaFoldDB" id="A0A8H6KJP6"/>
<evidence type="ECO:0000256" key="10">
    <source>
        <dbReference type="ARBA" id="ARBA00023136"/>
    </source>
</evidence>
<dbReference type="PANTHER" id="PTHR33048:SF143">
    <property type="entry name" value="EXTRACELLULAR MEMBRANE PROTEIN CFEM DOMAIN-CONTAINING PROTEIN-RELATED"/>
    <property type="match status" value="1"/>
</dbReference>
<keyword evidence="11" id="KW-1015">Disulfide bond</keyword>
<evidence type="ECO:0000256" key="11">
    <source>
        <dbReference type="ARBA" id="ARBA00023157"/>
    </source>
</evidence>
<dbReference type="Pfam" id="PF05730">
    <property type="entry name" value="CFEM"/>
    <property type="match status" value="1"/>
</dbReference>
<dbReference type="GO" id="GO:0098552">
    <property type="term" value="C:side of membrane"/>
    <property type="evidence" value="ECO:0007669"/>
    <property type="project" value="UniProtKB-KW"/>
</dbReference>
<evidence type="ECO:0000259" key="18">
    <source>
        <dbReference type="Pfam" id="PF20684"/>
    </source>
</evidence>
<feature type="signal peptide" evidence="16">
    <location>
        <begin position="1"/>
        <end position="23"/>
    </location>
</feature>
<evidence type="ECO:0000256" key="7">
    <source>
        <dbReference type="ARBA" id="ARBA00022692"/>
    </source>
</evidence>
<feature type="transmembrane region" description="Helical" evidence="15">
    <location>
        <begin position="194"/>
        <end position="220"/>
    </location>
</feature>
<evidence type="ECO:0000256" key="6">
    <source>
        <dbReference type="ARBA" id="ARBA00022622"/>
    </source>
</evidence>
<feature type="transmembrane region" description="Helical" evidence="15">
    <location>
        <begin position="313"/>
        <end position="334"/>
    </location>
</feature>
<dbReference type="PANTHER" id="PTHR33048">
    <property type="entry name" value="PTH11-LIKE INTEGRAL MEMBRANE PROTEIN (AFU_ORTHOLOGUE AFUA_5G11245)"/>
    <property type="match status" value="1"/>
</dbReference>
<evidence type="ECO:0000256" key="5">
    <source>
        <dbReference type="ARBA" id="ARBA00022525"/>
    </source>
</evidence>
<evidence type="ECO:0000256" key="8">
    <source>
        <dbReference type="ARBA" id="ARBA00022729"/>
    </source>
</evidence>
<comment type="subcellular location">
    <subcellularLocation>
        <location evidence="2">Membrane</location>
        <topology evidence="2">Lipid-anchor</topology>
        <topology evidence="2">GPI-anchor</topology>
    </subcellularLocation>
    <subcellularLocation>
        <location evidence="1">Membrane</location>
        <topology evidence="1">Multi-pass membrane protein</topology>
    </subcellularLocation>
    <subcellularLocation>
        <location evidence="3">Secreted</location>
    </subcellularLocation>
</comment>
<reference evidence="19" key="1">
    <citation type="journal article" date="2020" name="Phytopathology">
        <title>Genome Sequence Resources of Colletotrichum truncatum, C. plurivorum, C. musicola, and C. sojae: Four Species Pathogenic to Soybean (Glycine max).</title>
        <authorList>
            <person name="Rogerio F."/>
            <person name="Boufleur T.R."/>
            <person name="Ciampi-Guillardi M."/>
            <person name="Sukno S.A."/>
            <person name="Thon M.R."/>
            <person name="Massola Junior N.S."/>
            <person name="Baroncelli R."/>
        </authorList>
    </citation>
    <scope>NUCLEOTIDE SEQUENCE</scope>
    <source>
        <strain evidence="19">LFN0074</strain>
    </source>
</reference>
<protein>
    <submittedName>
        <fullName evidence="19">CFEM domain-containing protein</fullName>
    </submittedName>
</protein>
<dbReference type="InterPro" id="IPR052337">
    <property type="entry name" value="SAT4-like"/>
</dbReference>
<feature type="transmembrane region" description="Helical" evidence="15">
    <location>
        <begin position="154"/>
        <end position="174"/>
    </location>
</feature>
<feature type="domain" description="CFEM" evidence="17">
    <location>
        <begin position="27"/>
        <end position="79"/>
    </location>
</feature>
<keyword evidence="6" id="KW-0336">GPI-anchor</keyword>
<comment type="caution">
    <text evidence="19">The sequence shown here is derived from an EMBL/GenBank/DDBJ whole genome shotgun (WGS) entry which is preliminary data.</text>
</comment>
<keyword evidence="12" id="KW-0449">Lipoprotein</keyword>
<feature type="transmembrane region" description="Helical" evidence="15">
    <location>
        <begin position="232"/>
        <end position="254"/>
    </location>
</feature>
<evidence type="ECO:0000256" key="2">
    <source>
        <dbReference type="ARBA" id="ARBA00004589"/>
    </source>
</evidence>
<feature type="transmembrane region" description="Helical" evidence="15">
    <location>
        <begin position="122"/>
        <end position="142"/>
    </location>
</feature>
<evidence type="ECO:0000313" key="19">
    <source>
        <dbReference type="EMBL" id="KAF6832794.1"/>
    </source>
</evidence>
<evidence type="ECO:0000256" key="16">
    <source>
        <dbReference type="SAM" id="SignalP"/>
    </source>
</evidence>
<dbReference type="OrthoDB" id="2496787at2759"/>
<keyword evidence="10 15" id="KW-0472">Membrane</keyword>
<feature type="transmembrane region" description="Helical" evidence="15">
    <location>
        <begin position="274"/>
        <end position="293"/>
    </location>
</feature>
<evidence type="ECO:0000256" key="12">
    <source>
        <dbReference type="ARBA" id="ARBA00023288"/>
    </source>
</evidence>
<dbReference type="Proteomes" id="UP000639643">
    <property type="component" value="Unassembled WGS sequence"/>
</dbReference>
<proteinExistence type="inferred from homology"/>
<keyword evidence="6" id="KW-0325">Glycoprotein</keyword>
<evidence type="ECO:0000256" key="13">
    <source>
        <dbReference type="ARBA" id="ARBA00038359"/>
    </source>
</evidence>
<evidence type="ECO:0000313" key="20">
    <source>
        <dbReference type="Proteomes" id="UP000639643"/>
    </source>
</evidence>
<evidence type="ECO:0000256" key="14">
    <source>
        <dbReference type="SAM" id="MobiDB-lite"/>
    </source>
</evidence>
<dbReference type="InterPro" id="IPR049326">
    <property type="entry name" value="Rhodopsin_dom_fungi"/>
</dbReference>
<keyword evidence="5" id="KW-0964">Secreted</keyword>
<evidence type="ECO:0000256" key="1">
    <source>
        <dbReference type="ARBA" id="ARBA00004141"/>
    </source>
</evidence>
<dbReference type="Pfam" id="PF20684">
    <property type="entry name" value="Fung_rhodopsin"/>
    <property type="match status" value="1"/>
</dbReference>
<accession>A0A8H6KJP6</accession>
<feature type="compositionally biased region" description="Basic and acidic residues" evidence="14">
    <location>
        <begin position="484"/>
        <end position="493"/>
    </location>
</feature>
<feature type="chain" id="PRO_5034316784" evidence="16">
    <location>
        <begin position="24"/>
        <end position="493"/>
    </location>
</feature>
<gene>
    <name evidence="19" type="ORF">CMUS01_06774</name>
</gene>
<comment type="similarity">
    <text evidence="13">Belongs to the SAT4 family.</text>
</comment>
<dbReference type="InterPro" id="IPR008427">
    <property type="entry name" value="Extracellular_membr_CFEM_dom"/>
</dbReference>
<name>A0A8H6KJP6_9PEZI</name>
<keyword evidence="20" id="KW-1185">Reference proteome</keyword>